<dbReference type="PANTHER" id="PTHR43464:SF23">
    <property type="entry name" value="JUVENILE HORMONE ACID O-METHYLTRANSFERASE"/>
    <property type="match status" value="1"/>
</dbReference>
<sequence>MKAGLMSADTKLIDYYRQRASEYERIYNKPERQEDLARVKKHLRRELGGRHILELACGTGYWTAAIAEVVASVHGLDANAEVLKIARSKQLDPTRFTFARGDAFSPPRDPGKFTAGFAAHWWSHVPLARLPAFLEDFHAALQPGARVVFMDNRYVPASSTPICRADAAGNTYQQRQLDDGTSHEVLKNFPTANQLRDILQCYSNSVRIVEFTYFWCASYDLAE</sequence>
<dbReference type="Pfam" id="PF13649">
    <property type="entry name" value="Methyltransf_25"/>
    <property type="match status" value="1"/>
</dbReference>
<evidence type="ECO:0000259" key="1">
    <source>
        <dbReference type="Pfam" id="PF13649"/>
    </source>
</evidence>
<keyword evidence="2" id="KW-0808">Transferase</keyword>
<dbReference type="AlphaFoldDB" id="B4D5V6"/>
<dbReference type="CDD" id="cd02440">
    <property type="entry name" value="AdoMet_MTases"/>
    <property type="match status" value="1"/>
</dbReference>
<dbReference type="PANTHER" id="PTHR43464">
    <property type="entry name" value="METHYLTRANSFERASE"/>
    <property type="match status" value="1"/>
</dbReference>
<dbReference type="Gene3D" id="3.40.50.150">
    <property type="entry name" value="Vaccinia Virus protein VP39"/>
    <property type="match status" value="1"/>
</dbReference>
<dbReference type="InParanoid" id="B4D5V6"/>
<feature type="domain" description="Methyltransferase" evidence="1">
    <location>
        <begin position="52"/>
        <end position="144"/>
    </location>
</feature>
<dbReference type="InterPro" id="IPR029063">
    <property type="entry name" value="SAM-dependent_MTases_sf"/>
</dbReference>
<dbReference type="eggNOG" id="COG2226">
    <property type="taxonomic scope" value="Bacteria"/>
</dbReference>
<dbReference type="EMBL" id="ABVL01000014">
    <property type="protein sequence ID" value="EDY18159.1"/>
    <property type="molecule type" value="Genomic_DNA"/>
</dbReference>
<dbReference type="STRING" id="497964.CfE428DRAFT_4295"/>
<dbReference type="SUPFAM" id="SSF53335">
    <property type="entry name" value="S-adenosyl-L-methionine-dependent methyltransferases"/>
    <property type="match status" value="1"/>
</dbReference>
<keyword evidence="2" id="KW-0489">Methyltransferase</keyword>
<protein>
    <submittedName>
        <fullName evidence="2">Methyltransferase type 11</fullName>
    </submittedName>
</protein>
<evidence type="ECO:0000313" key="2">
    <source>
        <dbReference type="EMBL" id="EDY18159.1"/>
    </source>
</evidence>
<comment type="caution">
    <text evidence="2">The sequence shown here is derived from an EMBL/GenBank/DDBJ whole genome shotgun (WGS) entry which is preliminary data.</text>
</comment>
<accession>B4D5V6</accession>
<dbReference type="InterPro" id="IPR041698">
    <property type="entry name" value="Methyltransf_25"/>
</dbReference>
<name>B4D5V6_9BACT</name>
<proteinExistence type="predicted"/>
<gene>
    <name evidence="2" type="ORF">CfE428DRAFT_4295</name>
</gene>
<dbReference type="GO" id="GO:0010420">
    <property type="term" value="F:polyprenyldihydroxybenzoate methyltransferase activity"/>
    <property type="evidence" value="ECO:0007669"/>
    <property type="project" value="TreeGrafter"/>
</dbReference>
<keyword evidence="3" id="KW-1185">Reference proteome</keyword>
<dbReference type="GO" id="GO:0032259">
    <property type="term" value="P:methylation"/>
    <property type="evidence" value="ECO:0007669"/>
    <property type="project" value="UniProtKB-KW"/>
</dbReference>
<evidence type="ECO:0000313" key="3">
    <source>
        <dbReference type="Proteomes" id="UP000005824"/>
    </source>
</evidence>
<dbReference type="Proteomes" id="UP000005824">
    <property type="component" value="Unassembled WGS sequence"/>
</dbReference>
<organism evidence="2 3">
    <name type="scientific">Chthoniobacter flavus Ellin428</name>
    <dbReference type="NCBI Taxonomy" id="497964"/>
    <lineage>
        <taxon>Bacteria</taxon>
        <taxon>Pseudomonadati</taxon>
        <taxon>Verrucomicrobiota</taxon>
        <taxon>Spartobacteria</taxon>
        <taxon>Chthoniobacterales</taxon>
        <taxon>Chthoniobacteraceae</taxon>
        <taxon>Chthoniobacter</taxon>
    </lineage>
</organism>
<reference evidence="2 3" key="1">
    <citation type="journal article" date="2011" name="J. Bacteriol.">
        <title>Genome sequence of Chthoniobacter flavus Ellin428, an aerobic heterotrophic soil bacterium.</title>
        <authorList>
            <person name="Kant R."/>
            <person name="van Passel M.W."/>
            <person name="Palva A."/>
            <person name="Lucas S."/>
            <person name="Lapidus A."/>
            <person name="Glavina Del Rio T."/>
            <person name="Dalin E."/>
            <person name="Tice H."/>
            <person name="Bruce D."/>
            <person name="Goodwin L."/>
            <person name="Pitluck S."/>
            <person name="Larimer F.W."/>
            <person name="Land M.L."/>
            <person name="Hauser L."/>
            <person name="Sangwan P."/>
            <person name="de Vos W.M."/>
            <person name="Janssen P.H."/>
            <person name="Smidt H."/>
        </authorList>
    </citation>
    <scope>NUCLEOTIDE SEQUENCE [LARGE SCALE GENOMIC DNA]</scope>
    <source>
        <strain evidence="2 3">Ellin428</strain>
    </source>
</reference>